<evidence type="ECO:0000256" key="1">
    <source>
        <dbReference type="SAM" id="Phobius"/>
    </source>
</evidence>
<reference evidence="2 4" key="1">
    <citation type="submission" date="2014-08" db="EMBL/GenBank/DDBJ databases">
        <authorList>
            <person name="Sisinthy S."/>
        </authorList>
    </citation>
    <scope>NUCLEOTIDE SEQUENCE [LARGE SCALE GENOMIC DNA]</scope>
    <source>
        <strain evidence="2 4">RuG17</strain>
    </source>
</reference>
<gene>
    <name evidence="3" type="ORF">BJ997_000796</name>
    <name evidence="2" type="ORF">GY21_03640</name>
</gene>
<evidence type="ECO:0000313" key="5">
    <source>
        <dbReference type="Proteomes" id="UP000561726"/>
    </source>
</evidence>
<feature type="transmembrane region" description="Helical" evidence="1">
    <location>
        <begin position="6"/>
        <end position="27"/>
    </location>
</feature>
<keyword evidence="1" id="KW-1133">Transmembrane helix</keyword>
<feature type="transmembrane region" description="Helical" evidence="1">
    <location>
        <begin position="70"/>
        <end position="89"/>
    </location>
</feature>
<organism evidence="2 4">
    <name type="scientific">Cryobacterium roopkundense</name>
    <dbReference type="NCBI Taxonomy" id="1001240"/>
    <lineage>
        <taxon>Bacteria</taxon>
        <taxon>Bacillati</taxon>
        <taxon>Actinomycetota</taxon>
        <taxon>Actinomycetes</taxon>
        <taxon>Micrococcales</taxon>
        <taxon>Microbacteriaceae</taxon>
        <taxon>Cryobacterium</taxon>
    </lineage>
</organism>
<accession>A0A099JQ65</accession>
<feature type="transmembrane region" description="Helical" evidence="1">
    <location>
        <begin position="96"/>
        <end position="114"/>
    </location>
</feature>
<dbReference type="OrthoDB" id="5197832at2"/>
<proteinExistence type="predicted"/>
<comment type="caution">
    <text evidence="2">The sequence shown here is derived from an EMBL/GenBank/DDBJ whole genome shotgun (WGS) entry which is preliminary data.</text>
</comment>
<feature type="transmembrane region" description="Helical" evidence="1">
    <location>
        <begin position="39"/>
        <end position="58"/>
    </location>
</feature>
<dbReference type="EMBL" id="JACHBQ010000001">
    <property type="protein sequence ID" value="MBB5640248.1"/>
    <property type="molecule type" value="Genomic_DNA"/>
</dbReference>
<dbReference type="RefSeq" id="WP_035835287.1">
    <property type="nucleotide sequence ID" value="NZ_JACHBQ010000001.1"/>
</dbReference>
<keyword evidence="1" id="KW-0472">Membrane</keyword>
<dbReference type="Proteomes" id="UP000561726">
    <property type="component" value="Unassembled WGS sequence"/>
</dbReference>
<name>A0A099JQ65_9MICO</name>
<keyword evidence="1" id="KW-0812">Transmembrane</keyword>
<evidence type="ECO:0000313" key="3">
    <source>
        <dbReference type="EMBL" id="MBB5640248.1"/>
    </source>
</evidence>
<dbReference type="STRING" id="1001240.GY21_03640"/>
<sequence>MIEWLTWLQLAVAVPAGLLCVALGLAGRKPSDLTMGATALVELLLLVQLVTAIVAPLVGNEPTGSVLEFYTYLISAILLPVAAGFWALIERSRWSTVILGVACLSVAVMLYRMLQIWTVQGL</sequence>
<dbReference type="AlphaFoldDB" id="A0A099JQ65"/>
<keyword evidence="4" id="KW-1185">Reference proteome</keyword>
<dbReference type="Proteomes" id="UP000029864">
    <property type="component" value="Unassembled WGS sequence"/>
</dbReference>
<evidence type="ECO:0000313" key="2">
    <source>
        <dbReference type="EMBL" id="KGJ79762.1"/>
    </source>
</evidence>
<protein>
    <submittedName>
        <fullName evidence="2">Membrane protein</fullName>
    </submittedName>
    <submittedName>
        <fullName evidence="3">Vacuolar-type H+-ATPase subunit I/STV1</fullName>
    </submittedName>
</protein>
<dbReference type="EMBL" id="JPXF01000009">
    <property type="protein sequence ID" value="KGJ79762.1"/>
    <property type="molecule type" value="Genomic_DNA"/>
</dbReference>
<dbReference type="eggNOG" id="ENOG5033GN1">
    <property type="taxonomic scope" value="Bacteria"/>
</dbReference>
<evidence type="ECO:0000313" key="4">
    <source>
        <dbReference type="Proteomes" id="UP000029864"/>
    </source>
</evidence>
<reference evidence="3 5" key="2">
    <citation type="submission" date="2020-08" db="EMBL/GenBank/DDBJ databases">
        <title>Sequencing the genomes of 1000 actinobacteria strains.</title>
        <authorList>
            <person name="Klenk H.-P."/>
        </authorList>
    </citation>
    <scope>NUCLEOTIDE SEQUENCE [LARGE SCALE GENOMIC DNA]</scope>
    <source>
        <strain evidence="3 5">DSM 21065</strain>
    </source>
</reference>